<name>A0A7X3S8K9_9HYPH</name>
<dbReference type="RefSeq" id="WP_160776149.1">
    <property type="nucleotide sequence ID" value="NZ_WUMV01000006.1"/>
</dbReference>
<evidence type="ECO:0000256" key="1">
    <source>
        <dbReference type="SAM" id="Phobius"/>
    </source>
</evidence>
<gene>
    <name evidence="2" type="ORF">GR183_13430</name>
</gene>
<comment type="caution">
    <text evidence="2">The sequence shown here is derived from an EMBL/GenBank/DDBJ whole genome shotgun (WGS) entry which is preliminary data.</text>
</comment>
<sequence>MEIIIRSTLAAAAVALALLIIKAFASGAPFWESFGAVAANPWGFVGLADLYLGFLVAAIVIAVVEHSRISAAAWIVALFFFGNIASALWLALRLRRLIRQAGS</sequence>
<dbReference type="Proteomes" id="UP000433101">
    <property type="component" value="Unassembled WGS sequence"/>
</dbReference>
<keyword evidence="3" id="KW-1185">Reference proteome</keyword>
<feature type="transmembrane region" description="Helical" evidence="1">
    <location>
        <begin position="71"/>
        <end position="92"/>
    </location>
</feature>
<keyword evidence="1" id="KW-0472">Membrane</keyword>
<keyword evidence="1" id="KW-0812">Transmembrane</keyword>
<organism evidence="2 3">
    <name type="scientific">Stappia sediminis</name>
    <dbReference type="NCBI Taxonomy" id="2692190"/>
    <lineage>
        <taxon>Bacteria</taxon>
        <taxon>Pseudomonadati</taxon>
        <taxon>Pseudomonadota</taxon>
        <taxon>Alphaproteobacteria</taxon>
        <taxon>Hyphomicrobiales</taxon>
        <taxon>Stappiaceae</taxon>
        <taxon>Stappia</taxon>
    </lineage>
</organism>
<evidence type="ECO:0000313" key="2">
    <source>
        <dbReference type="EMBL" id="MXN65909.1"/>
    </source>
</evidence>
<dbReference type="Pfam" id="PF07343">
    <property type="entry name" value="DUF1475"/>
    <property type="match status" value="1"/>
</dbReference>
<reference evidence="2 3" key="1">
    <citation type="submission" date="2019-12" db="EMBL/GenBank/DDBJ databases">
        <authorList>
            <person name="Li M."/>
        </authorList>
    </citation>
    <scope>NUCLEOTIDE SEQUENCE [LARGE SCALE GENOMIC DNA]</scope>
    <source>
        <strain evidence="2 3">GBMRC 2046</strain>
    </source>
</reference>
<protein>
    <submittedName>
        <fullName evidence="2">DUF1475 domain-containing protein</fullName>
    </submittedName>
</protein>
<dbReference type="AlphaFoldDB" id="A0A7X3S8K9"/>
<evidence type="ECO:0000313" key="3">
    <source>
        <dbReference type="Proteomes" id="UP000433101"/>
    </source>
</evidence>
<accession>A0A7X3S8K9</accession>
<dbReference type="EMBL" id="WUMV01000006">
    <property type="protein sequence ID" value="MXN65909.1"/>
    <property type="molecule type" value="Genomic_DNA"/>
</dbReference>
<feature type="transmembrane region" description="Helical" evidence="1">
    <location>
        <begin position="41"/>
        <end position="64"/>
    </location>
</feature>
<proteinExistence type="predicted"/>
<dbReference type="InterPro" id="IPR009943">
    <property type="entry name" value="DUF1475"/>
</dbReference>
<keyword evidence="1" id="KW-1133">Transmembrane helix</keyword>